<dbReference type="PANTHER" id="PTHR15710">
    <property type="entry name" value="E3 UBIQUITIN-PROTEIN LIGASE PRAJA"/>
    <property type="match status" value="1"/>
</dbReference>
<gene>
    <name evidence="6" type="ORF">SASPL_129177</name>
</gene>
<keyword evidence="4" id="KW-0863">Zinc-finger</keyword>
<keyword evidence="7" id="KW-1185">Reference proteome</keyword>
<dbReference type="GO" id="GO:0016567">
    <property type="term" value="P:protein ubiquitination"/>
    <property type="evidence" value="ECO:0007669"/>
    <property type="project" value="TreeGrafter"/>
</dbReference>
<dbReference type="InterPro" id="IPR013083">
    <property type="entry name" value="Znf_RING/FYVE/PHD"/>
</dbReference>
<dbReference type="EC" id="2.3.2.27" evidence="2"/>
<dbReference type="Proteomes" id="UP000298416">
    <property type="component" value="Unassembled WGS sequence"/>
</dbReference>
<dbReference type="Gene3D" id="3.30.40.10">
    <property type="entry name" value="Zinc/RING finger domain, C3HC4 (zinc finger)"/>
    <property type="match status" value="2"/>
</dbReference>
<evidence type="ECO:0000256" key="1">
    <source>
        <dbReference type="ARBA" id="ARBA00000900"/>
    </source>
</evidence>
<comment type="catalytic activity">
    <reaction evidence="1">
        <text>S-ubiquitinyl-[E2 ubiquitin-conjugating enzyme]-L-cysteine + [acceptor protein]-L-lysine = [E2 ubiquitin-conjugating enzyme]-L-cysteine + N(6)-ubiquitinyl-[acceptor protein]-L-lysine.</text>
        <dbReference type="EC" id="2.3.2.27"/>
    </reaction>
</comment>
<evidence type="ECO:0000256" key="4">
    <source>
        <dbReference type="ARBA" id="ARBA00022771"/>
    </source>
</evidence>
<dbReference type="EMBL" id="PNBA02000010">
    <property type="protein sequence ID" value="KAG6411103.1"/>
    <property type="molecule type" value="Genomic_DNA"/>
</dbReference>
<evidence type="ECO:0000256" key="3">
    <source>
        <dbReference type="ARBA" id="ARBA00022723"/>
    </source>
</evidence>
<keyword evidence="3" id="KW-0479">Metal-binding</keyword>
<evidence type="ECO:0000256" key="5">
    <source>
        <dbReference type="ARBA" id="ARBA00022833"/>
    </source>
</evidence>
<evidence type="ECO:0000313" key="7">
    <source>
        <dbReference type="Proteomes" id="UP000298416"/>
    </source>
</evidence>
<sequence length="305" mass="33686">MPQLPWKFHEDTTGVTYEEYIQEPRFMEAATSFLRWHRAVASNISERASQNGNSWNSFLVFSGDMPPTMPGLVEFLNETLGFRRQNGGDYFIGPGVEEFFEQVTSDSSRQPPSRPPSIHALPTVKISRRHVRADSTCAVCKDRFELGSQARKLPCKHLVYSNNGATTSNSWTSVDFVVSGTGTLIVSSNRRVVQSSGGHRNERKGVGVEEIAIRKPALRSAINALPKVKVSKEHIHADSTCAVCKDKFELGSQARKLPCKHINATVHALFAACPSLGIVDESRVDAKADEYKAYAKLRAVIAIPV</sequence>
<evidence type="ECO:0000256" key="2">
    <source>
        <dbReference type="ARBA" id="ARBA00012483"/>
    </source>
</evidence>
<reference evidence="6" key="1">
    <citation type="submission" date="2018-01" db="EMBL/GenBank/DDBJ databases">
        <authorList>
            <person name="Mao J.F."/>
        </authorList>
    </citation>
    <scope>NUCLEOTIDE SEQUENCE</scope>
    <source>
        <strain evidence="6">Huo1</strain>
        <tissue evidence="6">Leaf</tissue>
    </source>
</reference>
<dbReference type="GO" id="GO:0005737">
    <property type="term" value="C:cytoplasm"/>
    <property type="evidence" value="ECO:0007669"/>
    <property type="project" value="TreeGrafter"/>
</dbReference>
<dbReference type="GO" id="GO:0008270">
    <property type="term" value="F:zinc ion binding"/>
    <property type="evidence" value="ECO:0007669"/>
    <property type="project" value="UniProtKB-KW"/>
</dbReference>
<name>A0A8X8ZNG6_SALSN</name>
<keyword evidence="5" id="KW-0862">Zinc</keyword>
<dbReference type="PANTHER" id="PTHR15710:SF188">
    <property type="entry name" value="E3 UBIQUITIN-PROTEIN LIGASE RING1-LIKE"/>
    <property type="match status" value="1"/>
</dbReference>
<proteinExistence type="predicted"/>
<comment type="caution">
    <text evidence="6">The sequence shown here is derived from an EMBL/GenBank/DDBJ whole genome shotgun (WGS) entry which is preliminary data.</text>
</comment>
<accession>A0A8X8ZNG6</accession>
<dbReference type="GO" id="GO:0061630">
    <property type="term" value="F:ubiquitin protein ligase activity"/>
    <property type="evidence" value="ECO:0007669"/>
    <property type="project" value="UniProtKB-EC"/>
</dbReference>
<protein>
    <recommendedName>
        <fullName evidence="2">RING-type E3 ubiquitin transferase</fullName>
        <ecNumber evidence="2">2.3.2.27</ecNumber>
    </recommendedName>
</protein>
<organism evidence="6">
    <name type="scientific">Salvia splendens</name>
    <name type="common">Scarlet sage</name>
    <dbReference type="NCBI Taxonomy" id="180675"/>
    <lineage>
        <taxon>Eukaryota</taxon>
        <taxon>Viridiplantae</taxon>
        <taxon>Streptophyta</taxon>
        <taxon>Embryophyta</taxon>
        <taxon>Tracheophyta</taxon>
        <taxon>Spermatophyta</taxon>
        <taxon>Magnoliopsida</taxon>
        <taxon>eudicotyledons</taxon>
        <taxon>Gunneridae</taxon>
        <taxon>Pentapetalae</taxon>
        <taxon>asterids</taxon>
        <taxon>lamiids</taxon>
        <taxon>Lamiales</taxon>
        <taxon>Lamiaceae</taxon>
        <taxon>Nepetoideae</taxon>
        <taxon>Mentheae</taxon>
        <taxon>Salviinae</taxon>
        <taxon>Salvia</taxon>
        <taxon>Salvia subgen. Calosphace</taxon>
        <taxon>core Calosphace</taxon>
    </lineage>
</organism>
<reference evidence="6" key="2">
    <citation type="submission" date="2020-08" db="EMBL/GenBank/DDBJ databases">
        <title>Plant Genome Project.</title>
        <authorList>
            <person name="Zhang R.-G."/>
        </authorList>
    </citation>
    <scope>NUCLEOTIDE SEQUENCE</scope>
    <source>
        <strain evidence="6">Huo1</strain>
        <tissue evidence="6">Leaf</tissue>
    </source>
</reference>
<dbReference type="SUPFAM" id="SSF57850">
    <property type="entry name" value="RING/U-box"/>
    <property type="match status" value="2"/>
</dbReference>
<evidence type="ECO:0000313" key="6">
    <source>
        <dbReference type="EMBL" id="KAG6411103.1"/>
    </source>
</evidence>
<dbReference type="AlphaFoldDB" id="A0A8X8ZNG6"/>